<sequence>MVSQSNRMTDSLTDGQKDAYSSLLQAGEGRRLHPEGGRGRGYQAAGCELFELKHPAGIWAVRAEAPCSPLLNHGPASPADRKQGGRKAACRSAGGYCPPKRHGVRL</sequence>
<feature type="region of interest" description="Disordered" evidence="1">
    <location>
        <begin position="1"/>
        <end position="41"/>
    </location>
</feature>
<keyword evidence="3" id="KW-1185">Reference proteome</keyword>
<evidence type="ECO:0000313" key="2">
    <source>
        <dbReference type="EMBL" id="KAJ8379780.1"/>
    </source>
</evidence>
<feature type="region of interest" description="Disordered" evidence="1">
    <location>
        <begin position="72"/>
        <end position="106"/>
    </location>
</feature>
<dbReference type="Proteomes" id="UP001152622">
    <property type="component" value="Chromosome 1"/>
</dbReference>
<dbReference type="EMBL" id="JAINUF010000001">
    <property type="protein sequence ID" value="KAJ8379780.1"/>
    <property type="molecule type" value="Genomic_DNA"/>
</dbReference>
<reference evidence="2" key="1">
    <citation type="journal article" date="2023" name="Science">
        <title>Genome structures resolve the early diversification of teleost fishes.</title>
        <authorList>
            <person name="Parey E."/>
            <person name="Louis A."/>
            <person name="Montfort J."/>
            <person name="Bouchez O."/>
            <person name="Roques C."/>
            <person name="Iampietro C."/>
            <person name="Lluch J."/>
            <person name="Castinel A."/>
            <person name="Donnadieu C."/>
            <person name="Desvignes T."/>
            <person name="Floi Bucao C."/>
            <person name="Jouanno E."/>
            <person name="Wen M."/>
            <person name="Mejri S."/>
            <person name="Dirks R."/>
            <person name="Jansen H."/>
            <person name="Henkel C."/>
            <person name="Chen W.J."/>
            <person name="Zahm M."/>
            <person name="Cabau C."/>
            <person name="Klopp C."/>
            <person name="Thompson A.W."/>
            <person name="Robinson-Rechavi M."/>
            <person name="Braasch I."/>
            <person name="Lecointre G."/>
            <person name="Bobe J."/>
            <person name="Postlethwait J.H."/>
            <person name="Berthelot C."/>
            <person name="Roest Crollius H."/>
            <person name="Guiguen Y."/>
        </authorList>
    </citation>
    <scope>NUCLEOTIDE SEQUENCE</scope>
    <source>
        <strain evidence="2">WJC10195</strain>
    </source>
</reference>
<dbReference type="AlphaFoldDB" id="A0A9Q1GA21"/>
<evidence type="ECO:0000313" key="3">
    <source>
        <dbReference type="Proteomes" id="UP001152622"/>
    </source>
</evidence>
<feature type="compositionally biased region" description="Basic and acidic residues" evidence="1">
    <location>
        <begin position="28"/>
        <end position="38"/>
    </location>
</feature>
<organism evidence="2 3">
    <name type="scientific">Synaphobranchus kaupii</name>
    <name type="common">Kaup's arrowtooth eel</name>
    <dbReference type="NCBI Taxonomy" id="118154"/>
    <lineage>
        <taxon>Eukaryota</taxon>
        <taxon>Metazoa</taxon>
        <taxon>Chordata</taxon>
        <taxon>Craniata</taxon>
        <taxon>Vertebrata</taxon>
        <taxon>Euteleostomi</taxon>
        <taxon>Actinopterygii</taxon>
        <taxon>Neopterygii</taxon>
        <taxon>Teleostei</taxon>
        <taxon>Anguilliformes</taxon>
        <taxon>Synaphobranchidae</taxon>
        <taxon>Synaphobranchus</taxon>
    </lineage>
</organism>
<accession>A0A9Q1GA21</accession>
<name>A0A9Q1GA21_SYNKA</name>
<feature type="compositionally biased region" description="Polar residues" evidence="1">
    <location>
        <begin position="1"/>
        <end position="14"/>
    </location>
</feature>
<comment type="caution">
    <text evidence="2">The sequence shown here is derived from an EMBL/GenBank/DDBJ whole genome shotgun (WGS) entry which is preliminary data.</text>
</comment>
<gene>
    <name evidence="2" type="ORF">SKAU_G00005580</name>
</gene>
<proteinExistence type="predicted"/>
<protein>
    <submittedName>
        <fullName evidence="2">Uncharacterized protein</fullName>
    </submittedName>
</protein>
<evidence type="ECO:0000256" key="1">
    <source>
        <dbReference type="SAM" id="MobiDB-lite"/>
    </source>
</evidence>